<sequence>MVSTREPGGTPLAEAVRGLLLDPAHQGMHPDCELLLMFAARAEHLDKVIRPALEHGDWVLCDRFTDATYAYQGYGRGLSLERIAELEQLVQGGLRPDLTLLLDVPVEIGMERAGNRSDPDRFEQENLEFFERIRQGYLNRARAEPERFAVIDAGQDLETVQAGIRLALERLLDAD</sequence>
<dbReference type="InterPro" id="IPR039430">
    <property type="entry name" value="Thymidylate_kin-like_dom"/>
</dbReference>
<evidence type="ECO:0000256" key="6">
    <source>
        <dbReference type="ARBA" id="ARBA00022741"/>
    </source>
</evidence>
<keyword evidence="15" id="KW-1185">Reference proteome</keyword>
<evidence type="ECO:0000256" key="10">
    <source>
        <dbReference type="ARBA" id="ARBA00048743"/>
    </source>
</evidence>
<dbReference type="GO" id="GO:0005524">
    <property type="term" value="F:ATP binding"/>
    <property type="evidence" value="ECO:0007669"/>
    <property type="project" value="UniProtKB-UniRule"/>
</dbReference>
<dbReference type="GO" id="GO:0006233">
    <property type="term" value="P:dTDP biosynthetic process"/>
    <property type="evidence" value="ECO:0007669"/>
    <property type="project" value="InterPro"/>
</dbReference>
<evidence type="ECO:0000256" key="7">
    <source>
        <dbReference type="ARBA" id="ARBA00022777"/>
    </source>
</evidence>
<comment type="similarity">
    <text evidence="1 12">Belongs to the thymidylate kinase family.</text>
</comment>
<evidence type="ECO:0000313" key="14">
    <source>
        <dbReference type="EMBL" id="BAZ94233.1"/>
    </source>
</evidence>
<evidence type="ECO:0000259" key="13">
    <source>
        <dbReference type="Pfam" id="PF02223"/>
    </source>
</evidence>
<evidence type="ECO:0000256" key="2">
    <source>
        <dbReference type="ARBA" id="ARBA00012980"/>
    </source>
</evidence>
<evidence type="ECO:0000256" key="9">
    <source>
        <dbReference type="ARBA" id="ARBA00029962"/>
    </source>
</evidence>
<dbReference type="Pfam" id="PF02223">
    <property type="entry name" value="Thymidylate_kin"/>
    <property type="match status" value="1"/>
</dbReference>
<dbReference type="HAMAP" id="MF_00165">
    <property type="entry name" value="Thymidylate_kinase"/>
    <property type="match status" value="1"/>
</dbReference>
<dbReference type="EC" id="2.7.4.9" evidence="2 12"/>
<evidence type="ECO:0000256" key="8">
    <source>
        <dbReference type="ARBA" id="ARBA00022840"/>
    </source>
</evidence>
<dbReference type="NCBIfam" id="TIGR00041">
    <property type="entry name" value="DTMP_kinase"/>
    <property type="match status" value="1"/>
</dbReference>
<dbReference type="Gene3D" id="3.40.50.300">
    <property type="entry name" value="P-loop containing nucleotide triphosphate hydrolases"/>
    <property type="match status" value="1"/>
</dbReference>
<dbReference type="InterPro" id="IPR018094">
    <property type="entry name" value="Thymidylate_kinase"/>
</dbReference>
<comment type="catalytic activity">
    <reaction evidence="10 12">
        <text>dTMP + ATP = dTDP + ADP</text>
        <dbReference type="Rhea" id="RHEA:13517"/>
        <dbReference type="ChEBI" id="CHEBI:30616"/>
        <dbReference type="ChEBI" id="CHEBI:58369"/>
        <dbReference type="ChEBI" id="CHEBI:63528"/>
        <dbReference type="ChEBI" id="CHEBI:456216"/>
        <dbReference type="EC" id="2.7.4.9"/>
    </reaction>
</comment>
<protein>
    <recommendedName>
        <fullName evidence="3 12">Thymidylate kinase</fullName>
        <ecNumber evidence="2 12">2.7.4.9</ecNumber>
    </recommendedName>
    <alternativeName>
        <fullName evidence="9 12">dTMP kinase</fullName>
    </alternativeName>
</protein>
<evidence type="ECO:0000256" key="4">
    <source>
        <dbReference type="ARBA" id="ARBA00022679"/>
    </source>
</evidence>
<keyword evidence="4 12" id="KW-0808">Transferase</keyword>
<feature type="domain" description="Thymidylate kinase-like" evidence="13">
    <location>
        <begin position="2"/>
        <end position="164"/>
    </location>
</feature>
<evidence type="ECO:0000256" key="3">
    <source>
        <dbReference type="ARBA" id="ARBA00017144"/>
    </source>
</evidence>
<dbReference type="KEGG" id="ttc:FOKN1_1847"/>
<evidence type="ECO:0000256" key="11">
    <source>
        <dbReference type="ARBA" id="ARBA00057735"/>
    </source>
</evidence>
<dbReference type="FunFam" id="3.40.50.300:FF:000225">
    <property type="entry name" value="Thymidylate kinase"/>
    <property type="match status" value="1"/>
</dbReference>
<comment type="caution">
    <text evidence="12">Lacks conserved residue(s) required for the propagation of feature annotation.</text>
</comment>
<keyword evidence="7 12" id="KW-0418">Kinase</keyword>
<dbReference type="PANTHER" id="PTHR10344:SF4">
    <property type="entry name" value="UMP-CMP KINASE 2, MITOCHONDRIAL"/>
    <property type="match status" value="1"/>
</dbReference>
<dbReference type="GO" id="GO:0006235">
    <property type="term" value="P:dTTP biosynthetic process"/>
    <property type="evidence" value="ECO:0007669"/>
    <property type="project" value="UniProtKB-UniRule"/>
</dbReference>
<name>A0A1Z4VRW5_9GAMM</name>
<dbReference type="GO" id="GO:0004798">
    <property type="term" value="F:dTMP kinase activity"/>
    <property type="evidence" value="ECO:0007669"/>
    <property type="project" value="UniProtKB-UniRule"/>
</dbReference>
<dbReference type="InterPro" id="IPR027417">
    <property type="entry name" value="P-loop_NTPase"/>
</dbReference>
<dbReference type="EMBL" id="AP018052">
    <property type="protein sequence ID" value="BAZ94233.1"/>
    <property type="molecule type" value="Genomic_DNA"/>
</dbReference>
<evidence type="ECO:0000256" key="12">
    <source>
        <dbReference type="HAMAP-Rule" id="MF_00165"/>
    </source>
</evidence>
<dbReference type="GO" id="GO:0006227">
    <property type="term" value="P:dUDP biosynthetic process"/>
    <property type="evidence" value="ECO:0007669"/>
    <property type="project" value="TreeGrafter"/>
</dbReference>
<keyword evidence="6 12" id="KW-0547">Nucleotide-binding</keyword>
<evidence type="ECO:0000256" key="1">
    <source>
        <dbReference type="ARBA" id="ARBA00009776"/>
    </source>
</evidence>
<evidence type="ECO:0000313" key="15">
    <source>
        <dbReference type="Proteomes" id="UP000218765"/>
    </source>
</evidence>
<keyword evidence="8 12" id="KW-0067">ATP-binding</keyword>
<organism evidence="14 15">
    <name type="scientific">Thiohalobacter thiocyanaticus</name>
    <dbReference type="NCBI Taxonomy" id="585455"/>
    <lineage>
        <taxon>Bacteria</taxon>
        <taxon>Pseudomonadati</taxon>
        <taxon>Pseudomonadota</taxon>
        <taxon>Gammaproteobacteria</taxon>
        <taxon>Thiohalobacterales</taxon>
        <taxon>Thiohalobacteraceae</taxon>
        <taxon>Thiohalobacter</taxon>
    </lineage>
</organism>
<proteinExistence type="inferred from homology"/>
<reference evidence="14 15" key="1">
    <citation type="submission" date="2017-05" db="EMBL/GenBank/DDBJ databases">
        <title>Thiocyanate degradation by Thiohalobacter thiocyanaticus FOKN1.</title>
        <authorList>
            <person name="Oshiki M."/>
            <person name="Fukushima T."/>
            <person name="Kawano S."/>
            <person name="Nakagawa J."/>
        </authorList>
    </citation>
    <scope>NUCLEOTIDE SEQUENCE [LARGE SCALE GENOMIC DNA]</scope>
    <source>
        <strain evidence="14 15">FOKN1</strain>
    </source>
</reference>
<accession>A0A1Z4VRW5</accession>
<dbReference type="CDD" id="cd01672">
    <property type="entry name" value="TMPK"/>
    <property type="match status" value="1"/>
</dbReference>
<evidence type="ECO:0000256" key="5">
    <source>
        <dbReference type="ARBA" id="ARBA00022727"/>
    </source>
</evidence>
<dbReference type="SUPFAM" id="SSF52540">
    <property type="entry name" value="P-loop containing nucleoside triphosphate hydrolases"/>
    <property type="match status" value="1"/>
</dbReference>
<dbReference type="PANTHER" id="PTHR10344">
    <property type="entry name" value="THYMIDYLATE KINASE"/>
    <property type="match status" value="1"/>
</dbReference>
<dbReference type="GO" id="GO:0005829">
    <property type="term" value="C:cytosol"/>
    <property type="evidence" value="ECO:0007669"/>
    <property type="project" value="TreeGrafter"/>
</dbReference>
<dbReference type="AlphaFoldDB" id="A0A1Z4VRW5"/>
<comment type="function">
    <text evidence="11 12">Phosphorylation of dTMP to form dTDP in both de novo and salvage pathways of dTTP synthesis.</text>
</comment>
<gene>
    <name evidence="12" type="primary">tmk</name>
    <name evidence="14" type="ORF">FOKN1_1847</name>
</gene>
<dbReference type="Proteomes" id="UP000218765">
    <property type="component" value="Chromosome"/>
</dbReference>
<keyword evidence="5 12" id="KW-0545">Nucleotide biosynthesis</keyword>